<dbReference type="PANTHER" id="PTHR38111">
    <property type="entry name" value="ZN(2)-C6 FUNGAL-TYPE DOMAIN-CONTAINING PROTEIN-RELATED"/>
    <property type="match status" value="1"/>
</dbReference>
<dbReference type="SUPFAM" id="SSF57701">
    <property type="entry name" value="Zn2/Cys6 DNA-binding domain"/>
    <property type="match status" value="1"/>
</dbReference>
<reference evidence="6 7" key="1">
    <citation type="submission" date="2015-01" db="EMBL/GenBank/DDBJ databases">
        <title>The Genome Sequence of Fonsecaea multimorphosa CBS 102226.</title>
        <authorList>
            <consortium name="The Broad Institute Genomics Platform"/>
            <person name="Cuomo C."/>
            <person name="de Hoog S."/>
            <person name="Gorbushina A."/>
            <person name="Stielow B."/>
            <person name="Teixiera M."/>
            <person name="Abouelleil A."/>
            <person name="Chapman S.B."/>
            <person name="Priest M."/>
            <person name="Young S.K."/>
            <person name="Wortman J."/>
            <person name="Nusbaum C."/>
            <person name="Birren B."/>
        </authorList>
    </citation>
    <scope>NUCLEOTIDE SEQUENCE [LARGE SCALE GENOMIC DNA]</scope>
    <source>
        <strain evidence="6 7">CBS 102226</strain>
    </source>
</reference>
<evidence type="ECO:0000259" key="5">
    <source>
        <dbReference type="PROSITE" id="PS50048"/>
    </source>
</evidence>
<dbReference type="Proteomes" id="UP000053411">
    <property type="component" value="Unassembled WGS sequence"/>
</dbReference>
<dbReference type="GO" id="GO:0003677">
    <property type="term" value="F:DNA binding"/>
    <property type="evidence" value="ECO:0007669"/>
    <property type="project" value="UniProtKB-KW"/>
</dbReference>
<gene>
    <name evidence="6" type="ORF">Z520_09642</name>
</gene>
<evidence type="ECO:0000256" key="1">
    <source>
        <dbReference type="ARBA" id="ARBA00023015"/>
    </source>
</evidence>
<dbReference type="PANTHER" id="PTHR38111:SF11">
    <property type="entry name" value="TRANSCRIPTION FACTOR DOMAIN-CONTAINING PROTEIN-RELATED"/>
    <property type="match status" value="1"/>
</dbReference>
<evidence type="ECO:0000256" key="3">
    <source>
        <dbReference type="ARBA" id="ARBA00023163"/>
    </source>
</evidence>
<dbReference type="AlphaFoldDB" id="A0A0D2IBS0"/>
<name>A0A0D2IBS0_9EURO</name>
<dbReference type="Pfam" id="PF00172">
    <property type="entry name" value="Zn_clus"/>
    <property type="match status" value="1"/>
</dbReference>
<evidence type="ECO:0000256" key="4">
    <source>
        <dbReference type="ARBA" id="ARBA00023242"/>
    </source>
</evidence>
<dbReference type="RefSeq" id="XP_016628719.1">
    <property type="nucleotide sequence ID" value="XM_016780136.1"/>
</dbReference>
<keyword evidence="1" id="KW-0805">Transcription regulation</keyword>
<dbReference type="GO" id="GO:0000981">
    <property type="term" value="F:DNA-binding transcription factor activity, RNA polymerase II-specific"/>
    <property type="evidence" value="ECO:0007669"/>
    <property type="project" value="InterPro"/>
</dbReference>
<dbReference type="GO" id="GO:0008270">
    <property type="term" value="F:zinc ion binding"/>
    <property type="evidence" value="ECO:0007669"/>
    <property type="project" value="InterPro"/>
</dbReference>
<protein>
    <recommendedName>
        <fullName evidence="5">Zn(2)-C6 fungal-type domain-containing protein</fullName>
    </recommendedName>
</protein>
<dbReference type="InterPro" id="IPR053178">
    <property type="entry name" value="Osmoadaptation_assoc"/>
</dbReference>
<dbReference type="Gene3D" id="4.10.240.10">
    <property type="entry name" value="Zn(2)-C6 fungal-type DNA-binding domain"/>
    <property type="match status" value="1"/>
</dbReference>
<dbReference type="SMART" id="SM00066">
    <property type="entry name" value="GAL4"/>
    <property type="match status" value="1"/>
</dbReference>
<evidence type="ECO:0000256" key="2">
    <source>
        <dbReference type="ARBA" id="ARBA00023125"/>
    </source>
</evidence>
<dbReference type="EMBL" id="KN848086">
    <property type="protein sequence ID" value="KIX94596.1"/>
    <property type="molecule type" value="Genomic_DNA"/>
</dbReference>
<dbReference type="PROSITE" id="PS50048">
    <property type="entry name" value="ZN2_CY6_FUNGAL_2"/>
    <property type="match status" value="1"/>
</dbReference>
<organism evidence="6 7">
    <name type="scientific">Fonsecaea multimorphosa CBS 102226</name>
    <dbReference type="NCBI Taxonomy" id="1442371"/>
    <lineage>
        <taxon>Eukaryota</taxon>
        <taxon>Fungi</taxon>
        <taxon>Dikarya</taxon>
        <taxon>Ascomycota</taxon>
        <taxon>Pezizomycotina</taxon>
        <taxon>Eurotiomycetes</taxon>
        <taxon>Chaetothyriomycetidae</taxon>
        <taxon>Chaetothyriales</taxon>
        <taxon>Herpotrichiellaceae</taxon>
        <taxon>Fonsecaea</taxon>
    </lineage>
</organism>
<dbReference type="CDD" id="cd00067">
    <property type="entry name" value="GAL4"/>
    <property type="match status" value="1"/>
</dbReference>
<keyword evidence="4" id="KW-0539">Nucleus</keyword>
<keyword evidence="2" id="KW-0238">DNA-binding</keyword>
<evidence type="ECO:0000313" key="6">
    <source>
        <dbReference type="EMBL" id="KIX94596.1"/>
    </source>
</evidence>
<dbReference type="GeneID" id="27715388"/>
<evidence type="ECO:0000313" key="7">
    <source>
        <dbReference type="Proteomes" id="UP000053411"/>
    </source>
</evidence>
<keyword evidence="3" id="KW-0804">Transcription</keyword>
<dbReference type="PROSITE" id="PS00463">
    <property type="entry name" value="ZN2_CY6_FUNGAL_1"/>
    <property type="match status" value="1"/>
</dbReference>
<feature type="domain" description="Zn(2)-C6 fungal-type" evidence="5">
    <location>
        <begin position="8"/>
        <end position="37"/>
    </location>
</feature>
<proteinExistence type="predicted"/>
<dbReference type="InterPro" id="IPR036864">
    <property type="entry name" value="Zn2-C6_fun-type_DNA-bd_sf"/>
</dbReference>
<keyword evidence="7" id="KW-1185">Reference proteome</keyword>
<accession>A0A0D2IBS0</accession>
<sequence length="504" mass="55276">MPGARSKGCRTCKQRRIKCDERMPICSQCEKSKRHCTGPDSPFRYQYGSAEQRAQLLQALDAIPFDENGGSPSVSCLEWHKFAQPEDAILDPVASVIPLTHSERLAATLISALERPTGFGARLQQMGFVFGKLPPRLGRSRALDAAVNCFLYSFTAVSMGQPRNQALELARYCTAISALRQELAQYDSDRLLSTTSETLCASLLLAQYEILKPGPAYSFVTLSGGVSAILRGCGPRRAQSSEFEAAIFMTQYPTIITQCLLRGEDCFLSGLEWANAMRRTGGPDSESPVTAELWTVLARLPGLLVRARGLDPESPSSASSPLHAELLAQIYKIRASIVIQSDTVTRNLSTPGVYATYPRAYRGPCPAPSFHPEGKHESLQPARYIKQATFYHGCVILINTVLQDFLSTPNPALALQTSQSATYILETLDFAATTKPFGAFYMTFAGPLCYGVLADPLQRETLLAGMKCVFDEVGIFWTHLAMQEVFYALTKGGWRNQVALTAPR</sequence>
<dbReference type="OrthoDB" id="4314040at2759"/>
<dbReference type="VEuPathDB" id="FungiDB:Z520_09642"/>
<dbReference type="InterPro" id="IPR001138">
    <property type="entry name" value="Zn2Cys6_DnaBD"/>
</dbReference>